<gene>
    <name evidence="6" type="ORF">SOCEGT47_043520</name>
</gene>
<accession>A0A4V0NDT8</accession>
<evidence type="ECO:0000256" key="2">
    <source>
        <dbReference type="ARBA" id="ARBA00022679"/>
    </source>
</evidence>
<evidence type="ECO:0000313" key="6">
    <source>
        <dbReference type="EMBL" id="AUX23822.1"/>
    </source>
</evidence>
<sequence length="294" mass="31852">MRSWSRRSSPRSSTRAPGSPTPNENLASSGENGALQRNHLRRYNAGMVNEMTERLLADAGLGPGMRVLDVGCGPGAVSFMVARLVGRQGQVLGLDRDARALESARARARELGLSSVTFAEGDLGALAPEHGLFDAIVGRRVLMYQADPVGAVRGLSRALRPGGVIVFQEHDATMVPASVTPLPLHERAHHWMWRTVEREGADLHMGFHLASVLSEAGLALEQVRAEAVVQTPATRYPTAAILRAMMPRIVQQGVATEPEIDVDTLEERLTKEREEANATFVSDVVFGAWARRPA</sequence>
<dbReference type="AlphaFoldDB" id="A0A4V0NDT8"/>
<dbReference type="EMBL" id="CP012670">
    <property type="protein sequence ID" value="AUX23822.1"/>
    <property type="molecule type" value="Genomic_DNA"/>
</dbReference>
<feature type="region of interest" description="Disordered" evidence="4">
    <location>
        <begin position="1"/>
        <end position="35"/>
    </location>
</feature>
<feature type="compositionally biased region" description="Low complexity" evidence="4">
    <location>
        <begin position="10"/>
        <end position="22"/>
    </location>
</feature>
<organism evidence="6 7">
    <name type="scientific">Sorangium cellulosum</name>
    <name type="common">Polyangium cellulosum</name>
    <dbReference type="NCBI Taxonomy" id="56"/>
    <lineage>
        <taxon>Bacteria</taxon>
        <taxon>Pseudomonadati</taxon>
        <taxon>Myxococcota</taxon>
        <taxon>Polyangia</taxon>
        <taxon>Polyangiales</taxon>
        <taxon>Polyangiaceae</taxon>
        <taxon>Sorangium</taxon>
    </lineage>
</organism>
<dbReference type="PANTHER" id="PTHR43464:SF19">
    <property type="entry name" value="UBIQUINONE BIOSYNTHESIS O-METHYLTRANSFERASE, MITOCHONDRIAL"/>
    <property type="match status" value="1"/>
</dbReference>
<dbReference type="SUPFAM" id="SSF53335">
    <property type="entry name" value="S-adenosyl-L-methionine-dependent methyltransferases"/>
    <property type="match status" value="1"/>
</dbReference>
<feature type="domain" description="Methyltransferase" evidence="5">
    <location>
        <begin position="63"/>
        <end position="177"/>
    </location>
</feature>
<keyword evidence="3" id="KW-0949">S-adenosyl-L-methionine</keyword>
<protein>
    <submittedName>
        <fullName evidence="6">Methyltransferase</fullName>
        <ecNumber evidence="6">2.1.1.-</ecNumber>
    </submittedName>
</protein>
<proteinExistence type="predicted"/>
<dbReference type="GO" id="GO:0008168">
    <property type="term" value="F:methyltransferase activity"/>
    <property type="evidence" value="ECO:0007669"/>
    <property type="project" value="UniProtKB-KW"/>
</dbReference>
<evidence type="ECO:0000256" key="4">
    <source>
        <dbReference type="SAM" id="MobiDB-lite"/>
    </source>
</evidence>
<dbReference type="Gene3D" id="3.40.50.150">
    <property type="entry name" value="Vaccinia Virus protein VP39"/>
    <property type="match status" value="1"/>
</dbReference>
<reference evidence="6 7" key="1">
    <citation type="submission" date="2015-09" db="EMBL/GenBank/DDBJ databases">
        <title>Sorangium comparison.</title>
        <authorList>
            <person name="Zaburannyi N."/>
            <person name="Bunk B."/>
            <person name="Overmann J."/>
            <person name="Mueller R."/>
        </authorList>
    </citation>
    <scope>NUCLEOTIDE SEQUENCE [LARGE SCALE GENOMIC DNA]</scope>
    <source>
        <strain evidence="6 7">So ceGT47</strain>
    </source>
</reference>
<dbReference type="RefSeq" id="WP_242515117.1">
    <property type="nucleotide sequence ID" value="NZ_CP012670.1"/>
</dbReference>
<keyword evidence="1 6" id="KW-0489">Methyltransferase</keyword>
<dbReference type="PANTHER" id="PTHR43464">
    <property type="entry name" value="METHYLTRANSFERASE"/>
    <property type="match status" value="1"/>
</dbReference>
<evidence type="ECO:0000259" key="5">
    <source>
        <dbReference type="Pfam" id="PF13847"/>
    </source>
</evidence>
<dbReference type="InterPro" id="IPR029063">
    <property type="entry name" value="SAM-dependent_MTases_sf"/>
</dbReference>
<dbReference type="CDD" id="cd02440">
    <property type="entry name" value="AdoMet_MTases"/>
    <property type="match status" value="1"/>
</dbReference>
<name>A0A4V0NDT8_SORCE</name>
<dbReference type="Proteomes" id="UP000295781">
    <property type="component" value="Chromosome"/>
</dbReference>
<evidence type="ECO:0000256" key="1">
    <source>
        <dbReference type="ARBA" id="ARBA00022603"/>
    </source>
</evidence>
<keyword evidence="2 6" id="KW-0808">Transferase</keyword>
<dbReference type="Pfam" id="PF13847">
    <property type="entry name" value="Methyltransf_31"/>
    <property type="match status" value="1"/>
</dbReference>
<evidence type="ECO:0000313" key="7">
    <source>
        <dbReference type="Proteomes" id="UP000295781"/>
    </source>
</evidence>
<evidence type="ECO:0000256" key="3">
    <source>
        <dbReference type="ARBA" id="ARBA00022691"/>
    </source>
</evidence>
<dbReference type="InterPro" id="IPR025714">
    <property type="entry name" value="Methyltranfer_dom"/>
</dbReference>
<dbReference type="GO" id="GO:0032259">
    <property type="term" value="P:methylation"/>
    <property type="evidence" value="ECO:0007669"/>
    <property type="project" value="UniProtKB-KW"/>
</dbReference>
<dbReference type="EC" id="2.1.1.-" evidence="6"/>